<dbReference type="RefSeq" id="WP_343874621.1">
    <property type="nucleotide sequence ID" value="NZ_BAAAIX010000027.1"/>
</dbReference>
<protein>
    <submittedName>
        <fullName evidence="1">DUF1697 domain-containing protein</fullName>
    </submittedName>
</protein>
<dbReference type="Proteomes" id="UP001597326">
    <property type="component" value="Unassembled WGS sequence"/>
</dbReference>
<dbReference type="PANTHER" id="PTHR36439:SF1">
    <property type="entry name" value="DUF1697 DOMAIN-CONTAINING PROTEIN"/>
    <property type="match status" value="1"/>
</dbReference>
<dbReference type="EMBL" id="JBHUFZ010000019">
    <property type="protein sequence ID" value="MFD1890338.1"/>
    <property type="molecule type" value="Genomic_DNA"/>
</dbReference>
<dbReference type="PANTHER" id="PTHR36439">
    <property type="entry name" value="BLL4334 PROTEIN"/>
    <property type="match status" value="1"/>
</dbReference>
<gene>
    <name evidence="1" type="ORF">ACFSCS_09120</name>
</gene>
<organism evidence="1 2">
    <name type="scientific">Luteococcus peritonei</name>
    <dbReference type="NCBI Taxonomy" id="88874"/>
    <lineage>
        <taxon>Bacteria</taxon>
        <taxon>Bacillati</taxon>
        <taxon>Actinomycetota</taxon>
        <taxon>Actinomycetes</taxon>
        <taxon>Propionibacteriales</taxon>
        <taxon>Propionibacteriaceae</taxon>
        <taxon>Luteococcus</taxon>
    </lineage>
</organism>
<keyword evidence="2" id="KW-1185">Reference proteome</keyword>
<proteinExistence type="predicted"/>
<name>A0ABW4RVH9_9ACTN</name>
<evidence type="ECO:0000313" key="2">
    <source>
        <dbReference type="Proteomes" id="UP001597326"/>
    </source>
</evidence>
<dbReference type="SUPFAM" id="SSF160379">
    <property type="entry name" value="SP0830-like"/>
    <property type="match status" value="1"/>
</dbReference>
<dbReference type="Gene3D" id="3.30.70.1280">
    <property type="entry name" value="SP0830-like domains"/>
    <property type="match status" value="1"/>
</dbReference>
<dbReference type="InterPro" id="IPR012545">
    <property type="entry name" value="DUF1697"/>
</dbReference>
<comment type="caution">
    <text evidence="1">The sequence shown here is derived from an EMBL/GenBank/DDBJ whole genome shotgun (WGS) entry which is preliminary data.</text>
</comment>
<evidence type="ECO:0000313" key="1">
    <source>
        <dbReference type="EMBL" id="MFD1890338.1"/>
    </source>
</evidence>
<reference evidence="2" key="1">
    <citation type="journal article" date="2019" name="Int. J. Syst. Evol. Microbiol.">
        <title>The Global Catalogue of Microorganisms (GCM) 10K type strain sequencing project: providing services to taxonomists for standard genome sequencing and annotation.</title>
        <authorList>
            <consortium name="The Broad Institute Genomics Platform"/>
            <consortium name="The Broad Institute Genome Sequencing Center for Infectious Disease"/>
            <person name="Wu L."/>
            <person name="Ma J."/>
        </authorList>
    </citation>
    <scope>NUCLEOTIDE SEQUENCE [LARGE SCALE GENOMIC DNA]</scope>
    <source>
        <strain evidence="2">CAIM 431</strain>
    </source>
</reference>
<dbReference type="PIRSF" id="PIRSF008502">
    <property type="entry name" value="UCP008502"/>
    <property type="match status" value="1"/>
</dbReference>
<dbReference type="Pfam" id="PF08002">
    <property type="entry name" value="DUF1697"/>
    <property type="match status" value="1"/>
</dbReference>
<accession>A0ABW4RVH9</accession>
<sequence>MPTHVVLLRGINVGGRHKLPMAQLRADLEQAGLHVVASYIQSGNLVLDTELDEVGVAELVRRAAEARTDFPVPALAIEATSFRQLLADNPFTPAEPKLEHVVVLPAPLDEQRRVRLTELAAGDDSPSELVLGDRVVYLHHPQGLMASRLAGRAMALLEDGTARNLATMVALERMLDGLPPRG</sequence>